<dbReference type="GO" id="GO:0005886">
    <property type="term" value="C:plasma membrane"/>
    <property type="evidence" value="ECO:0000318"/>
    <property type="project" value="GO_Central"/>
</dbReference>
<evidence type="ECO:0000256" key="3">
    <source>
        <dbReference type="ARBA" id="ARBA00022448"/>
    </source>
</evidence>
<dbReference type="RefSeq" id="WP_012582870.1">
    <property type="nucleotide sequence ID" value="NC_011661.1"/>
</dbReference>
<reference evidence="7" key="1">
    <citation type="journal article" date="2016" name="Front. Microbiol.">
        <title>The complete genome sequence of hyperthermophile Dictyoglomus turgidum DSM 6724 reveals a specialized carbohydrate fermentor.</title>
        <authorList>
            <person name="Brumm P.J."/>
            <person name="Gowda K."/>
            <person name="Robb F.T."/>
            <person name="Mead D.A."/>
        </authorList>
    </citation>
    <scope>NUCLEOTIDE SEQUENCE [LARGE SCALE GENOMIC DNA]</scope>
    <source>
        <strain evidence="7">DSM 6724 / Z-1310</strain>
    </source>
</reference>
<dbReference type="GO" id="GO:0015574">
    <property type="term" value="F:trehalose transmembrane transporter activity"/>
    <property type="evidence" value="ECO:0000318"/>
    <property type="project" value="GO_Central"/>
</dbReference>
<dbReference type="EMBL" id="CP001251">
    <property type="protein sequence ID" value="ACK41785.1"/>
    <property type="molecule type" value="Genomic_DNA"/>
</dbReference>
<comment type="subcellular location">
    <subcellularLocation>
        <location evidence="1">Periplasm</location>
    </subcellularLocation>
</comment>
<evidence type="ECO:0000256" key="1">
    <source>
        <dbReference type="ARBA" id="ARBA00004418"/>
    </source>
</evidence>
<proteinExistence type="inferred from homology"/>
<dbReference type="InterPro" id="IPR006059">
    <property type="entry name" value="SBP"/>
</dbReference>
<keyword evidence="3" id="KW-0813">Transport</keyword>
<dbReference type="OrthoDB" id="9812682at2"/>
<dbReference type="AlphaFoldDB" id="B8E202"/>
<dbReference type="Gene3D" id="3.40.190.10">
    <property type="entry name" value="Periplasmic binding protein-like II"/>
    <property type="match status" value="2"/>
</dbReference>
<keyword evidence="4 5" id="KW-0732">Signal</keyword>
<dbReference type="STRING" id="515635.Dtur_0487"/>
<organism evidence="6 7">
    <name type="scientific">Dictyoglomus turgidum (strain DSM 6724 / Z-1310)</name>
    <dbReference type="NCBI Taxonomy" id="515635"/>
    <lineage>
        <taxon>Bacteria</taxon>
        <taxon>Pseudomonadati</taxon>
        <taxon>Dictyoglomota</taxon>
        <taxon>Dictyoglomia</taxon>
        <taxon>Dictyoglomales</taxon>
        <taxon>Dictyoglomaceae</taxon>
        <taxon>Dictyoglomus</taxon>
    </lineage>
</organism>
<gene>
    <name evidence="6" type="ordered locus">Dtur_0487</name>
</gene>
<comment type="similarity">
    <text evidence="2">Belongs to the bacterial solute-binding protein 1 family.</text>
</comment>
<dbReference type="Proteomes" id="UP000007719">
    <property type="component" value="Chromosome"/>
</dbReference>
<dbReference type="Pfam" id="PF01547">
    <property type="entry name" value="SBP_bac_1"/>
    <property type="match status" value="1"/>
</dbReference>
<sequence length="433" mass="48629">MRNKIGFLLISLILILSFVLAQATPYKTTINVLVWDDAHTKAVKSLIPEFEKVTGIKVNFVALPTRSVLEKAAVGISLDRTDYDLVAVDEPFVPQFGELLIPYTLWPKGRVFEKVDLKDIVEGAVNAAIWEGTPRGLPINGNVYVYIYRKDLFEDPKNKEEFKKEYGYELNPPNTFKELLDVSRFFSKKPNMYGFGPFTIKAEGVTAEAVFIMSSFGTDILKASGKTVRLVLDKKKAVEAIKFYKDLLETAPPGKLSFGHTERIQAFNMGQIAVMFQWPALIPNHEDPKQSLVAGKIGYIVPPAGPARRVAVTGCWILGIPKASKNKTAAAEFAYWWASKEAGKKLIEAGMSPVRKDLLSDPDLQKTRKWYQATLEAFKYGISRPRFKDYAKVSEVIQVYWTKGISGELTPEQAVDSMYNEIYKILKEGGYVQ</sequence>
<dbReference type="KEGG" id="dtu:Dtur_0487"/>
<dbReference type="EnsemblBacteria" id="ACK41785">
    <property type="protein sequence ID" value="ACK41785"/>
    <property type="gene ID" value="Dtur_0487"/>
</dbReference>
<feature type="signal peptide" evidence="5">
    <location>
        <begin position="1"/>
        <end position="23"/>
    </location>
</feature>
<dbReference type="PANTHER" id="PTHR43649:SF34">
    <property type="entry name" value="ABC TRANSPORTER PERIPLASMIC-BINDING PROTEIN YCJN-RELATED"/>
    <property type="match status" value="1"/>
</dbReference>
<evidence type="ECO:0000256" key="5">
    <source>
        <dbReference type="SAM" id="SignalP"/>
    </source>
</evidence>
<evidence type="ECO:0000256" key="4">
    <source>
        <dbReference type="ARBA" id="ARBA00022729"/>
    </source>
</evidence>
<dbReference type="InParanoid" id="B8E202"/>
<dbReference type="GO" id="GO:0042597">
    <property type="term" value="C:periplasmic space"/>
    <property type="evidence" value="ECO:0007669"/>
    <property type="project" value="UniProtKB-SubCell"/>
</dbReference>
<dbReference type="eggNOG" id="COG1653">
    <property type="taxonomic scope" value="Bacteria"/>
</dbReference>
<dbReference type="PANTHER" id="PTHR43649">
    <property type="entry name" value="ARABINOSE-BINDING PROTEIN-RELATED"/>
    <property type="match status" value="1"/>
</dbReference>
<evidence type="ECO:0000313" key="6">
    <source>
        <dbReference type="EMBL" id="ACK41785.1"/>
    </source>
</evidence>
<name>B8E202_DICTD</name>
<dbReference type="HOGENOM" id="CLU_031285_9_2_0"/>
<protein>
    <submittedName>
        <fullName evidence="6">Extracellular solute-binding protein family 1</fullName>
    </submittedName>
</protein>
<dbReference type="InterPro" id="IPR050490">
    <property type="entry name" value="Bact_solute-bd_prot1"/>
</dbReference>
<dbReference type="SUPFAM" id="SSF53850">
    <property type="entry name" value="Periplasmic binding protein-like II"/>
    <property type="match status" value="1"/>
</dbReference>
<accession>B8E202</accession>
<evidence type="ECO:0000313" key="7">
    <source>
        <dbReference type="Proteomes" id="UP000007719"/>
    </source>
</evidence>
<keyword evidence="7" id="KW-1185">Reference proteome</keyword>
<evidence type="ECO:0000256" key="2">
    <source>
        <dbReference type="ARBA" id="ARBA00008520"/>
    </source>
</evidence>
<feature type="chain" id="PRO_5002867644" evidence="5">
    <location>
        <begin position="24"/>
        <end position="433"/>
    </location>
</feature>